<comment type="caution">
    <text evidence="1">The sequence shown here is derived from an EMBL/GenBank/DDBJ whole genome shotgun (WGS) entry which is preliminary data.</text>
</comment>
<evidence type="ECO:0000313" key="2">
    <source>
        <dbReference type="Proteomes" id="UP000734218"/>
    </source>
</evidence>
<accession>A0ABX0XNB1</accession>
<reference evidence="1 2" key="1">
    <citation type="submission" date="2020-03" db="EMBL/GenBank/DDBJ databases">
        <title>Genomic Encyclopedia of Type Strains, Phase IV (KMG-IV): sequencing the most valuable type-strain genomes for metagenomic binning, comparative biology and taxonomic classification.</title>
        <authorList>
            <person name="Goeker M."/>
        </authorList>
    </citation>
    <scope>NUCLEOTIDE SEQUENCE [LARGE SCALE GENOMIC DNA]</scope>
    <source>
        <strain evidence="1 2">DSM 27651</strain>
    </source>
</reference>
<keyword evidence="2" id="KW-1185">Reference proteome</keyword>
<gene>
    <name evidence="1" type="ORF">GGR88_001831</name>
</gene>
<dbReference type="EMBL" id="JAATJE010000001">
    <property type="protein sequence ID" value="NJC34357.1"/>
    <property type="molecule type" value="Genomic_DNA"/>
</dbReference>
<evidence type="ECO:0000313" key="1">
    <source>
        <dbReference type="EMBL" id="NJC34357.1"/>
    </source>
</evidence>
<dbReference type="RefSeq" id="WP_209023230.1">
    <property type="nucleotide sequence ID" value="NZ_JAATJE010000001.1"/>
</dbReference>
<organism evidence="1 2">
    <name type="scientific">Sphingomonas jejuensis</name>
    <dbReference type="NCBI Taxonomy" id="904715"/>
    <lineage>
        <taxon>Bacteria</taxon>
        <taxon>Pseudomonadati</taxon>
        <taxon>Pseudomonadota</taxon>
        <taxon>Alphaproteobacteria</taxon>
        <taxon>Sphingomonadales</taxon>
        <taxon>Sphingomonadaceae</taxon>
        <taxon>Sphingomonas</taxon>
    </lineage>
</organism>
<name>A0ABX0XNB1_9SPHN</name>
<sequence>MRGAAARQLGGMALPRKVRRRTPRRWAECPDDLHDYANPVAPRRVSRRACADDGPIVVTDDWPEQVPIGDAELRAIEGHMRQELDKLFGPLP</sequence>
<dbReference type="Proteomes" id="UP000734218">
    <property type="component" value="Unassembled WGS sequence"/>
</dbReference>
<protein>
    <submittedName>
        <fullName evidence="1">Uncharacterized protein</fullName>
    </submittedName>
</protein>
<proteinExistence type="predicted"/>